<dbReference type="Gene3D" id="3.40.50.10440">
    <property type="entry name" value="Dihydroxyacetone kinase, domain 1"/>
    <property type="match status" value="1"/>
</dbReference>
<evidence type="ECO:0000259" key="14">
    <source>
        <dbReference type="PROSITE" id="PS51480"/>
    </source>
</evidence>
<dbReference type="OMA" id="GISQLEM"/>
<evidence type="ECO:0000256" key="13">
    <source>
        <dbReference type="SAM" id="MobiDB-lite"/>
    </source>
</evidence>
<dbReference type="PROSITE" id="PS51481">
    <property type="entry name" value="DHAK"/>
    <property type="match status" value="1"/>
</dbReference>
<dbReference type="Proteomes" id="UP000027361">
    <property type="component" value="Unassembled WGS sequence"/>
</dbReference>
<evidence type="ECO:0000313" key="17">
    <source>
        <dbReference type="Proteomes" id="UP000027361"/>
    </source>
</evidence>
<comment type="catalytic activity">
    <reaction evidence="10">
        <text>dihydroxyacetone + ATP = dihydroxyacetone phosphate + ADP + H(+)</text>
        <dbReference type="Rhea" id="RHEA:15773"/>
        <dbReference type="ChEBI" id="CHEBI:15378"/>
        <dbReference type="ChEBI" id="CHEBI:16016"/>
        <dbReference type="ChEBI" id="CHEBI:30616"/>
        <dbReference type="ChEBI" id="CHEBI:57642"/>
        <dbReference type="ChEBI" id="CHEBI:456216"/>
        <dbReference type="EC" id="2.7.1.29"/>
    </reaction>
</comment>
<feature type="compositionally biased region" description="Basic and acidic residues" evidence="13">
    <location>
        <begin position="370"/>
        <end position="389"/>
    </location>
</feature>
<dbReference type="GO" id="GO:0004371">
    <property type="term" value="F:glycerone kinase activity"/>
    <property type="evidence" value="ECO:0007669"/>
    <property type="project" value="UniProtKB-EC"/>
</dbReference>
<dbReference type="FunCoup" id="A0A066W7H8">
    <property type="interactions" value="294"/>
</dbReference>
<dbReference type="InterPro" id="IPR036117">
    <property type="entry name" value="DhaL_dom_sf"/>
</dbReference>
<dbReference type="PANTHER" id="PTHR28629:SF14">
    <property type="entry name" value="DIHYDROXYACETONE KINASE 1"/>
    <property type="match status" value="1"/>
</dbReference>
<dbReference type="GO" id="GO:0005829">
    <property type="term" value="C:cytosol"/>
    <property type="evidence" value="ECO:0007669"/>
    <property type="project" value="TreeGrafter"/>
</dbReference>
<dbReference type="GeneID" id="25264075"/>
<dbReference type="NCBIfam" id="TIGR02361">
    <property type="entry name" value="dak_ATP"/>
    <property type="match status" value="1"/>
</dbReference>
<feature type="domain" description="DhaL" evidence="14">
    <location>
        <begin position="414"/>
        <end position="615"/>
    </location>
</feature>
<evidence type="ECO:0000256" key="4">
    <source>
        <dbReference type="ARBA" id="ARBA00022679"/>
    </source>
</evidence>
<sequence>MATKHFFNNPDGLVQRGIRGNIALNPALRFYAPDKVLYNSTHDPNKVAIIAGGGAGHEPGHAGVVGRGMLTVAVSGEIFASPSTAQICTGIDLANSDAGVVFVVNNYTGDCLNFGLAAEKARAARAFSGNKSSGDVEIVNVSDDVAVGRQRGGLVGRRGLGINIFTCKALGAASEMGMCAKEIANIGREIVAQTVTIGTSLDHCHVPGRPKKADEWGALAQDACEIGMGIHNEPGVKHLEKMPEPDALIMEMLNYMLNQGDKDRAYVEFNKDDAPIVFLNNLGGVSQLEMGALTDEVLTQLERDYGLYPSRVFAHTYMTSLNAPGFGISLVNQKQFKAKTGVDLLELIDAPTDASGWAGVQHGWGAASGKPRDRKAQEDEAAKAVEQARQKKSSVSAPVRNGAASEGLMNADPELVKKVIKGACEAAVAAEPELTKFDTIVGDGDCGETLASCANALSAGVDAGKVDLASPAGTCLSLGALIERNMGGTSGAIYALFFTGLVQGLAQVQGGKSSAPATQKDWGAALLVALENLGTHTPARPGMRTLVDALDPFCRAMGSGECLSNAVDAARKGAEETRTQTARLGRATYVGDKGGNMPPDPGAWGVAAIVGGIRKALGD</sequence>
<dbReference type="InterPro" id="IPR004007">
    <property type="entry name" value="DhaL_dom"/>
</dbReference>
<evidence type="ECO:0000256" key="6">
    <source>
        <dbReference type="ARBA" id="ARBA00022777"/>
    </source>
</evidence>
<dbReference type="Gene3D" id="3.30.1180.20">
    <property type="entry name" value="Dihydroxyacetone kinase, domain 2"/>
    <property type="match status" value="1"/>
</dbReference>
<proteinExistence type="inferred from homology"/>
<evidence type="ECO:0000256" key="3">
    <source>
        <dbReference type="ARBA" id="ARBA00008757"/>
    </source>
</evidence>
<dbReference type="HOGENOM" id="CLU_017054_6_0_1"/>
<comment type="caution">
    <text evidence="16">The sequence shown here is derived from an EMBL/GenBank/DDBJ whole genome shotgun (WGS) entry which is preliminary data.</text>
</comment>
<dbReference type="PANTHER" id="PTHR28629">
    <property type="entry name" value="TRIOKINASE/FMN CYCLASE"/>
    <property type="match status" value="1"/>
</dbReference>
<protein>
    <submittedName>
        <fullName evidence="16">Putative DAK2-dihydroxyacetone kinase</fullName>
    </submittedName>
</protein>
<dbReference type="InParanoid" id="A0A066W7H8"/>
<dbReference type="SUPFAM" id="SSF101473">
    <property type="entry name" value="DhaL-like"/>
    <property type="match status" value="1"/>
</dbReference>
<feature type="region of interest" description="Disordered" evidence="13">
    <location>
        <begin position="364"/>
        <end position="405"/>
    </location>
</feature>
<comment type="pathway">
    <text evidence="2">Polyol metabolism; glycerol fermentation; glycerone phosphate from glycerol (oxidative route): step 2/2.</text>
</comment>
<evidence type="ECO:0000256" key="2">
    <source>
        <dbReference type="ARBA" id="ARBA00004778"/>
    </source>
</evidence>
<dbReference type="InterPro" id="IPR012734">
    <property type="entry name" value="DhaK_ATP"/>
</dbReference>
<feature type="domain" description="DhaK" evidence="15">
    <location>
        <begin position="9"/>
        <end position="357"/>
    </location>
</feature>
<evidence type="ECO:0000256" key="7">
    <source>
        <dbReference type="ARBA" id="ARBA00022798"/>
    </source>
</evidence>
<keyword evidence="7" id="KW-0319">Glycerol metabolism</keyword>
<reference evidence="16 17" key="1">
    <citation type="submission" date="2014-05" db="EMBL/GenBank/DDBJ databases">
        <title>Draft genome sequence of a rare smut relative, Tilletiaria anomala UBC 951.</title>
        <authorList>
            <consortium name="DOE Joint Genome Institute"/>
            <person name="Toome M."/>
            <person name="Kuo A."/>
            <person name="Henrissat B."/>
            <person name="Lipzen A."/>
            <person name="Tritt A."/>
            <person name="Yoshinaga Y."/>
            <person name="Zane M."/>
            <person name="Barry K."/>
            <person name="Grigoriev I.V."/>
            <person name="Spatafora J.W."/>
            <person name="Aimea M.C."/>
        </authorList>
    </citation>
    <scope>NUCLEOTIDE SEQUENCE [LARGE SCALE GENOMIC DNA]</scope>
    <source>
        <strain evidence="16 17">UBC 951</strain>
    </source>
</reference>
<keyword evidence="17" id="KW-1185">Reference proteome</keyword>
<evidence type="ECO:0000256" key="8">
    <source>
        <dbReference type="ARBA" id="ARBA00022840"/>
    </source>
</evidence>
<dbReference type="InterPro" id="IPR050861">
    <property type="entry name" value="Dihydroxyacetone_Kinase"/>
</dbReference>
<dbReference type="GO" id="GO:0050354">
    <property type="term" value="F:triokinase activity"/>
    <property type="evidence" value="ECO:0007669"/>
    <property type="project" value="UniProtKB-EC"/>
</dbReference>
<dbReference type="EMBL" id="JMSN01000020">
    <property type="protein sequence ID" value="KDN49892.1"/>
    <property type="molecule type" value="Genomic_DNA"/>
</dbReference>
<dbReference type="RefSeq" id="XP_013244406.1">
    <property type="nucleotide sequence ID" value="XM_013388952.1"/>
</dbReference>
<evidence type="ECO:0000256" key="11">
    <source>
        <dbReference type="PIRSR" id="PIRSR612734-1"/>
    </source>
</evidence>
<comment type="function">
    <text evidence="1">Catalyzes both the phosphorylation of dihydroxyacetone and of glyceraldehyde.</text>
</comment>
<dbReference type="UniPathway" id="UPA00617">
    <property type="reaction ID" value="UER00669"/>
</dbReference>
<dbReference type="STRING" id="1037660.A0A066W7H8"/>
<feature type="active site" description="Tele-hemiaminal-histidine intermediate" evidence="11">
    <location>
        <position position="231"/>
    </location>
</feature>
<name>A0A066W7H8_TILAU</name>
<dbReference type="GO" id="GO:0019588">
    <property type="term" value="P:anaerobic glycerol catabolic process"/>
    <property type="evidence" value="ECO:0007669"/>
    <property type="project" value="UniProtKB-UniPathway"/>
</dbReference>
<keyword evidence="4" id="KW-0808">Transferase</keyword>
<evidence type="ECO:0000256" key="9">
    <source>
        <dbReference type="ARBA" id="ARBA00047974"/>
    </source>
</evidence>
<organism evidence="16 17">
    <name type="scientific">Tilletiaria anomala (strain ATCC 24038 / CBS 436.72 / UBC 951)</name>
    <dbReference type="NCBI Taxonomy" id="1037660"/>
    <lineage>
        <taxon>Eukaryota</taxon>
        <taxon>Fungi</taxon>
        <taxon>Dikarya</taxon>
        <taxon>Basidiomycota</taxon>
        <taxon>Ustilaginomycotina</taxon>
        <taxon>Exobasidiomycetes</taxon>
        <taxon>Georgefischeriales</taxon>
        <taxon>Tilletiariaceae</taxon>
        <taxon>Tilletiaria</taxon>
    </lineage>
</organism>
<dbReference type="SMART" id="SM01120">
    <property type="entry name" value="Dak2"/>
    <property type="match status" value="1"/>
</dbReference>
<dbReference type="PROSITE" id="PS51480">
    <property type="entry name" value="DHAL"/>
    <property type="match status" value="1"/>
</dbReference>
<accession>A0A066W7H8</accession>
<dbReference type="OrthoDB" id="1724672at2759"/>
<keyword evidence="5" id="KW-0547">Nucleotide-binding</keyword>
<evidence type="ECO:0000256" key="1">
    <source>
        <dbReference type="ARBA" id="ARBA00003264"/>
    </source>
</evidence>
<evidence type="ECO:0000313" key="16">
    <source>
        <dbReference type="EMBL" id="KDN49892.1"/>
    </source>
</evidence>
<feature type="binding site" evidence="12">
    <location>
        <position position="110"/>
    </location>
    <ligand>
        <name>substrate</name>
    </ligand>
</feature>
<dbReference type="InterPro" id="IPR004006">
    <property type="entry name" value="DhaK_dom"/>
</dbReference>
<gene>
    <name evidence="16" type="ORF">K437DRAFT_255142</name>
</gene>
<dbReference type="Pfam" id="PF02733">
    <property type="entry name" value="Dak1"/>
    <property type="match status" value="1"/>
</dbReference>
<feature type="binding site" evidence="12">
    <location>
        <begin position="54"/>
        <end position="57"/>
    </location>
    <ligand>
        <name>substrate</name>
    </ligand>
</feature>
<evidence type="ECO:0000256" key="12">
    <source>
        <dbReference type="PIRSR" id="PIRSR612734-2"/>
    </source>
</evidence>
<comment type="similarity">
    <text evidence="3">Belongs to the dihydroxyacetone kinase (DAK) family.</text>
</comment>
<keyword evidence="8" id="KW-0067">ATP-binding</keyword>
<dbReference type="Pfam" id="PF02734">
    <property type="entry name" value="Dak2"/>
    <property type="match status" value="1"/>
</dbReference>
<dbReference type="FunFam" id="3.30.1180.20:FF:000001">
    <property type="entry name" value="Dihydroxyacetone kinase 1"/>
    <property type="match status" value="1"/>
</dbReference>
<evidence type="ECO:0000259" key="15">
    <source>
        <dbReference type="PROSITE" id="PS51481"/>
    </source>
</evidence>
<comment type="catalytic activity">
    <reaction evidence="9">
        <text>D-glyceraldehyde + ATP = D-glyceraldehyde 3-phosphate + ADP + H(+)</text>
        <dbReference type="Rhea" id="RHEA:13941"/>
        <dbReference type="ChEBI" id="CHEBI:15378"/>
        <dbReference type="ChEBI" id="CHEBI:17378"/>
        <dbReference type="ChEBI" id="CHEBI:30616"/>
        <dbReference type="ChEBI" id="CHEBI:59776"/>
        <dbReference type="ChEBI" id="CHEBI:456216"/>
        <dbReference type="EC" id="2.7.1.28"/>
    </reaction>
</comment>
<dbReference type="FunFam" id="3.40.50.10440:FF:000001">
    <property type="entry name" value="Dihydroxyacetone kinase, DhaK subunit"/>
    <property type="match status" value="1"/>
</dbReference>
<evidence type="ECO:0000256" key="10">
    <source>
        <dbReference type="ARBA" id="ARBA00048898"/>
    </source>
</evidence>
<dbReference type="SUPFAM" id="SSF82549">
    <property type="entry name" value="DAK1/DegV-like"/>
    <property type="match status" value="1"/>
</dbReference>
<evidence type="ECO:0000256" key="5">
    <source>
        <dbReference type="ARBA" id="ARBA00022741"/>
    </source>
</evidence>
<dbReference type="AlphaFoldDB" id="A0A066W7H8"/>
<dbReference type="Gene3D" id="1.25.40.340">
    <property type="match status" value="1"/>
</dbReference>
<dbReference type="FunFam" id="1.25.40.340:FF:000001">
    <property type="entry name" value="Dihydroxyacetone kinase 1"/>
    <property type="match status" value="1"/>
</dbReference>
<dbReference type="GO" id="GO:0005524">
    <property type="term" value="F:ATP binding"/>
    <property type="evidence" value="ECO:0007669"/>
    <property type="project" value="UniProtKB-KW"/>
</dbReference>
<keyword evidence="6 16" id="KW-0418">Kinase</keyword>